<dbReference type="InterPro" id="IPR028082">
    <property type="entry name" value="Peripla_BP_I"/>
</dbReference>
<gene>
    <name evidence="6" type="ORF">JK364_32315</name>
</gene>
<dbReference type="Proteomes" id="UP000621510">
    <property type="component" value="Unassembled WGS sequence"/>
</dbReference>
<dbReference type="InterPro" id="IPR046335">
    <property type="entry name" value="LacI/GalR-like_sensor"/>
</dbReference>
<feature type="domain" description="HTH lacI-type" evidence="5">
    <location>
        <begin position="192"/>
        <end position="246"/>
    </location>
</feature>
<dbReference type="CDD" id="cd01392">
    <property type="entry name" value="HTH_LacI"/>
    <property type="match status" value="1"/>
</dbReference>
<dbReference type="Gene3D" id="1.10.260.40">
    <property type="entry name" value="lambda repressor-like DNA-binding domains"/>
    <property type="match status" value="1"/>
</dbReference>
<dbReference type="PROSITE" id="PS00356">
    <property type="entry name" value="HTH_LACI_1"/>
    <property type="match status" value="1"/>
</dbReference>
<dbReference type="Gene3D" id="3.40.50.2300">
    <property type="match status" value="2"/>
</dbReference>
<dbReference type="EMBL" id="JAERRG010000015">
    <property type="protein sequence ID" value="MBL1117034.1"/>
    <property type="molecule type" value="Genomic_DNA"/>
</dbReference>
<dbReference type="InterPro" id="IPR016195">
    <property type="entry name" value="Pol/histidinol_Pase-like"/>
</dbReference>
<evidence type="ECO:0000313" key="6">
    <source>
        <dbReference type="EMBL" id="MBL1117034.1"/>
    </source>
</evidence>
<dbReference type="InterPro" id="IPR010982">
    <property type="entry name" value="Lambda_DNA-bd_dom_sf"/>
</dbReference>
<comment type="caution">
    <text evidence="6">The sequence shown here is derived from an EMBL/GenBank/DDBJ whole genome shotgun (WGS) entry which is preliminary data.</text>
</comment>
<dbReference type="InterPro" id="IPR000843">
    <property type="entry name" value="HTH_LacI"/>
</dbReference>
<dbReference type="SMART" id="SM00481">
    <property type="entry name" value="POLIIIAc"/>
    <property type="match status" value="1"/>
</dbReference>
<dbReference type="PANTHER" id="PTHR30146:SF153">
    <property type="entry name" value="LACTOSE OPERON REPRESSOR"/>
    <property type="match status" value="1"/>
</dbReference>
<keyword evidence="2" id="KW-0238">DNA-binding</keyword>
<evidence type="ECO:0000256" key="2">
    <source>
        <dbReference type="ARBA" id="ARBA00023125"/>
    </source>
</evidence>
<dbReference type="SMART" id="SM00354">
    <property type="entry name" value="HTH_LACI"/>
    <property type="match status" value="1"/>
</dbReference>
<proteinExistence type="predicted"/>
<dbReference type="Gene3D" id="3.20.20.140">
    <property type="entry name" value="Metal-dependent hydrolases"/>
    <property type="match status" value="1"/>
</dbReference>
<dbReference type="Pfam" id="PF02811">
    <property type="entry name" value="PHP"/>
    <property type="match status" value="1"/>
</dbReference>
<dbReference type="CDD" id="cd06292">
    <property type="entry name" value="PBP1_AglR_RafR-like"/>
    <property type="match status" value="1"/>
</dbReference>
<evidence type="ECO:0000256" key="4">
    <source>
        <dbReference type="SAM" id="MobiDB-lite"/>
    </source>
</evidence>
<dbReference type="SUPFAM" id="SSF47413">
    <property type="entry name" value="lambda repressor-like DNA-binding domains"/>
    <property type="match status" value="1"/>
</dbReference>
<dbReference type="PANTHER" id="PTHR30146">
    <property type="entry name" value="LACI-RELATED TRANSCRIPTIONAL REPRESSOR"/>
    <property type="match status" value="1"/>
</dbReference>
<evidence type="ECO:0000256" key="1">
    <source>
        <dbReference type="ARBA" id="ARBA00023015"/>
    </source>
</evidence>
<evidence type="ECO:0000259" key="5">
    <source>
        <dbReference type="PROSITE" id="PS50932"/>
    </source>
</evidence>
<dbReference type="Pfam" id="PF13377">
    <property type="entry name" value="Peripla_BP_3"/>
    <property type="match status" value="1"/>
</dbReference>
<sequence>MARPFTHLHVHTQYSLLDGAARLRDLFAVCQELGMSHIAMTDHGNLHGAYDFFQQATSSGVTPVIGIEAYVAPESRRAKRKVLWGQPHQKRDDVSGSGGYTHKTIWAADNTGLHHLFRLSSGAYAQGWLQKWPRMDKEVIAEHAERLIASTGRRWPSPGRPDPGPAAGSHTFRTPVTQATCNSCATLACMTRRLAEVAKKVGVSEATVSRVLNGKPGVSEATRQAVLSALDVLGYERPTQLRGDRARLVGLVLPELQNPIFPAFAEVIGGALAQLGLTPVLCTQTKGGVSEADYVALLLQQQVSGVVFAGGLYAQADAPHDHYRQLAERNIPVVLVNAAIEHLGFPAVSCDDAVAMEQAWRHLASLGHERIGLVLGPGDHMPSARKLAAARAIADRLPDEFVARAIFSIEGGHAAASRLIDRGVTGIICASDPLALGAIRAARRKGLGVPSRVSVVGYDDSAFMNCTEPPLTTVRQPIEAMGRAAVEVLNAQIGGVAVPAEELLFEPELVVRGSTAQAPRE</sequence>
<dbReference type="SUPFAM" id="SSF89550">
    <property type="entry name" value="PHP domain-like"/>
    <property type="match status" value="1"/>
</dbReference>
<evidence type="ECO:0000256" key="3">
    <source>
        <dbReference type="ARBA" id="ARBA00023163"/>
    </source>
</evidence>
<accession>A0ABS1PX93</accession>
<protein>
    <submittedName>
        <fullName evidence="6">Substrate-binding domain-containing protein</fullName>
    </submittedName>
</protein>
<evidence type="ECO:0000313" key="7">
    <source>
        <dbReference type="Proteomes" id="UP000621510"/>
    </source>
</evidence>
<name>A0ABS1PX93_9ACTN</name>
<keyword evidence="3" id="KW-0804">Transcription</keyword>
<keyword evidence="7" id="KW-1185">Reference proteome</keyword>
<feature type="region of interest" description="Disordered" evidence="4">
    <location>
        <begin position="152"/>
        <end position="171"/>
    </location>
</feature>
<dbReference type="SUPFAM" id="SSF53822">
    <property type="entry name" value="Periplasmic binding protein-like I"/>
    <property type="match status" value="1"/>
</dbReference>
<organism evidence="6 7">
    <name type="scientific">Streptomyces endocoffeicus</name>
    <dbReference type="NCBI Taxonomy" id="2898945"/>
    <lineage>
        <taxon>Bacteria</taxon>
        <taxon>Bacillati</taxon>
        <taxon>Actinomycetota</taxon>
        <taxon>Actinomycetes</taxon>
        <taxon>Kitasatosporales</taxon>
        <taxon>Streptomycetaceae</taxon>
        <taxon>Streptomyces</taxon>
    </lineage>
</organism>
<dbReference type="Pfam" id="PF00356">
    <property type="entry name" value="LacI"/>
    <property type="match status" value="1"/>
</dbReference>
<dbReference type="InterPro" id="IPR004013">
    <property type="entry name" value="PHP_dom"/>
</dbReference>
<keyword evidence="1" id="KW-0805">Transcription regulation</keyword>
<dbReference type="InterPro" id="IPR003141">
    <property type="entry name" value="Pol/His_phosphatase_N"/>
</dbReference>
<reference evidence="6 7" key="1">
    <citation type="submission" date="2021-01" db="EMBL/GenBank/DDBJ databases">
        <title>WGS of actinomycetes isolated from Thailand.</title>
        <authorList>
            <person name="Thawai C."/>
        </authorList>
    </citation>
    <scope>NUCLEOTIDE SEQUENCE [LARGE SCALE GENOMIC DNA]</scope>
    <source>
        <strain evidence="6 7">CA3R110</strain>
    </source>
</reference>
<dbReference type="PROSITE" id="PS50932">
    <property type="entry name" value="HTH_LACI_2"/>
    <property type="match status" value="1"/>
</dbReference>